<accession>A0A0F9EMS5</accession>
<proteinExistence type="predicted"/>
<dbReference type="AlphaFoldDB" id="A0A0F9EMS5"/>
<reference evidence="1" key="1">
    <citation type="journal article" date="2015" name="Nature">
        <title>Complex archaea that bridge the gap between prokaryotes and eukaryotes.</title>
        <authorList>
            <person name="Spang A."/>
            <person name="Saw J.H."/>
            <person name="Jorgensen S.L."/>
            <person name="Zaremba-Niedzwiedzka K."/>
            <person name="Martijn J."/>
            <person name="Lind A.E."/>
            <person name="van Eijk R."/>
            <person name="Schleper C."/>
            <person name="Guy L."/>
            <person name="Ettema T.J."/>
        </authorList>
    </citation>
    <scope>NUCLEOTIDE SEQUENCE</scope>
</reference>
<protein>
    <recommendedName>
        <fullName evidence="2">PD-(D/E)XK endonuclease-like domain-containing protein</fullName>
    </recommendedName>
</protein>
<organism evidence="1">
    <name type="scientific">marine sediment metagenome</name>
    <dbReference type="NCBI Taxonomy" id="412755"/>
    <lineage>
        <taxon>unclassified sequences</taxon>
        <taxon>metagenomes</taxon>
        <taxon>ecological metagenomes</taxon>
    </lineage>
</organism>
<gene>
    <name evidence="1" type="ORF">LCGC14_2133740</name>
</gene>
<dbReference type="EMBL" id="LAZR01026820">
    <property type="protein sequence ID" value="KKL67561.1"/>
    <property type="molecule type" value="Genomic_DNA"/>
</dbReference>
<evidence type="ECO:0000313" key="1">
    <source>
        <dbReference type="EMBL" id="KKL67561.1"/>
    </source>
</evidence>
<comment type="caution">
    <text evidence="1">The sequence shown here is derived from an EMBL/GenBank/DDBJ whole genome shotgun (WGS) entry which is preliminary data.</text>
</comment>
<sequence>MTVIAGVTEELYLGDYSSREELEADCDFWDATTAGQYSWCPRMAQYSHIMGLREREEALTLLTGISIHAGMNVLYSSGDEDMAVQTVSDAFGDREPLAPGGKYAHLHSGFVENVFKNYLPWRKKHDVFEPIVVHMDELDLTDVIAAVWRILPDERVILGECKIVMRFDVGGEEFIYAMKPDLPIVLGGQSYLMDHKVSCGGYLSDWYFEKHLVSNQLRGYCRGMEKLLGRRFAGAYINGVYAGDRALVTKTKAGKPSTITKFTRFGPMDFSSAHLDEALWNQYAWRQIAFALQDLAEDHPKMYKKFGYPQNTGKSCQGCHLIETCQTNPRTRMATMRAKFGQHRREFLDL</sequence>
<evidence type="ECO:0008006" key="2">
    <source>
        <dbReference type="Google" id="ProtNLM"/>
    </source>
</evidence>
<name>A0A0F9EMS5_9ZZZZ</name>